<dbReference type="EMBL" id="LR796918">
    <property type="protein sequence ID" value="CAB4174288.1"/>
    <property type="molecule type" value="Genomic_DNA"/>
</dbReference>
<dbReference type="PANTHER" id="PTHR41287">
    <property type="match status" value="1"/>
</dbReference>
<proteinExistence type="predicted"/>
<dbReference type="Gene3D" id="3.40.50.300">
    <property type="entry name" value="P-loop containing nucleotide triphosphate hydrolases"/>
    <property type="match status" value="1"/>
</dbReference>
<dbReference type="PANTHER" id="PTHR41287:SF1">
    <property type="entry name" value="PROTEIN YMFN"/>
    <property type="match status" value="1"/>
</dbReference>
<dbReference type="GO" id="GO:0004519">
    <property type="term" value="F:endonuclease activity"/>
    <property type="evidence" value="ECO:0007669"/>
    <property type="project" value="InterPro"/>
</dbReference>
<evidence type="ECO:0000313" key="5">
    <source>
        <dbReference type="EMBL" id="CAB4192142.1"/>
    </source>
</evidence>
<dbReference type="InterPro" id="IPR046461">
    <property type="entry name" value="TerL_ATPase"/>
</dbReference>
<organism evidence="3">
    <name type="scientific">uncultured Caudovirales phage</name>
    <dbReference type="NCBI Taxonomy" id="2100421"/>
    <lineage>
        <taxon>Viruses</taxon>
        <taxon>Duplodnaviria</taxon>
        <taxon>Heunggongvirae</taxon>
        <taxon>Uroviricota</taxon>
        <taxon>Caudoviricetes</taxon>
        <taxon>Peduoviridae</taxon>
        <taxon>Maltschvirus</taxon>
        <taxon>Maltschvirus maltsch</taxon>
    </lineage>
</organism>
<dbReference type="Pfam" id="PF03354">
    <property type="entry name" value="TerL_ATPase"/>
    <property type="match status" value="1"/>
</dbReference>
<dbReference type="InterPro" id="IPR005021">
    <property type="entry name" value="Terminase_largesu-like"/>
</dbReference>
<feature type="domain" description="Terminase large subunit-like ATPase" evidence="1">
    <location>
        <begin position="54"/>
        <end position="214"/>
    </location>
</feature>
<dbReference type="Pfam" id="PF20441">
    <property type="entry name" value="TerL_nuclease"/>
    <property type="match status" value="1"/>
</dbReference>
<dbReference type="InterPro" id="IPR027417">
    <property type="entry name" value="P-loop_NTPase"/>
</dbReference>
<feature type="domain" description="Terminase large subunit-like endonuclease" evidence="2">
    <location>
        <begin position="372"/>
        <end position="488"/>
    </location>
</feature>
<accession>A0A6J5LP74</accession>
<dbReference type="InterPro" id="IPR046462">
    <property type="entry name" value="TerL_nuclease"/>
</dbReference>
<dbReference type="Gene3D" id="3.30.420.240">
    <property type="match status" value="1"/>
</dbReference>
<evidence type="ECO:0000313" key="4">
    <source>
        <dbReference type="EMBL" id="CAB4174288.1"/>
    </source>
</evidence>
<name>A0A6J5LP74_9CAUD</name>
<evidence type="ECO:0000313" key="3">
    <source>
        <dbReference type="EMBL" id="CAB4134787.1"/>
    </source>
</evidence>
<protein>
    <submittedName>
        <fullName evidence="3">COG4626 Phage terminase-like protein, large subunit</fullName>
    </submittedName>
</protein>
<sequence length="505" mass="55136">MKVAGWPPAVLTSVSDAERAAGDGFEVSEFIEGLCVQVKDSIGGKAGSPLLLRDWQKMLLGDVFARRADGRRKHRTAIIGMARKNGKSALGSGIALHALMLGSNGGEVYSCAADRDQARIVFGDAKKMIEASKELLSMCKIYRDAVEVVSTGSVYRVLSSEAYTKEGLSPTCVIYDELHSAPNGDLWNVMTLAQAARVDSITIAVTTAGVRTDVTGSDSTAYRQFLYGQKVATGEVVDPSFFMAWWKGDDTADHRDPESWLAPNPGYGDICDAEDFVSAVKRTPENEYRIKRMNCWVNSSHAWLPAATWENLEVERVVDRSVPVVLGFDGSFSGDATALIGCTVEENPYVWVIEVWEKGPGDPDEWRVPIVEVEARIMQACGELDVLEVACDPYRWARSMEALADAGVPISEYASSSPARMVPASAKFYDAVMSGTMQHDGDPVLRRHIGNCAVKTDRLGPRIVKEHRQSARRIDAAVAAVIAFDRATSRRESVQELVAPGYWAT</sequence>
<evidence type="ECO:0000259" key="2">
    <source>
        <dbReference type="Pfam" id="PF20441"/>
    </source>
</evidence>
<gene>
    <name evidence="5" type="ORF">UFOVP1231_6</name>
    <name evidence="3" type="ORF">UFOVP283_15</name>
    <name evidence="4" type="ORF">UFOVP957_33</name>
</gene>
<evidence type="ECO:0000259" key="1">
    <source>
        <dbReference type="Pfam" id="PF03354"/>
    </source>
</evidence>
<dbReference type="EMBL" id="LR796292">
    <property type="protein sequence ID" value="CAB4134787.1"/>
    <property type="molecule type" value="Genomic_DNA"/>
</dbReference>
<reference evidence="3" key="1">
    <citation type="submission" date="2020-04" db="EMBL/GenBank/DDBJ databases">
        <authorList>
            <person name="Chiriac C."/>
            <person name="Salcher M."/>
            <person name="Ghai R."/>
            <person name="Kavagutti S V."/>
        </authorList>
    </citation>
    <scope>NUCLEOTIDE SEQUENCE</scope>
</reference>
<dbReference type="EMBL" id="LR797182">
    <property type="protein sequence ID" value="CAB4192142.1"/>
    <property type="molecule type" value="Genomic_DNA"/>
</dbReference>